<protein>
    <submittedName>
        <fullName evidence="11">ABC transporter ATP-binding protein</fullName>
    </submittedName>
</protein>
<dbReference type="InterPro" id="IPR003439">
    <property type="entry name" value="ABC_transporter-like_ATP-bd"/>
</dbReference>
<organism evidence="11 12">
    <name type="scientific">Balneatrix alpica</name>
    <dbReference type="NCBI Taxonomy" id="75684"/>
    <lineage>
        <taxon>Bacteria</taxon>
        <taxon>Pseudomonadati</taxon>
        <taxon>Pseudomonadota</taxon>
        <taxon>Gammaproteobacteria</taxon>
        <taxon>Oceanospirillales</taxon>
        <taxon>Balneatrichaceae</taxon>
        <taxon>Balneatrix</taxon>
    </lineage>
</organism>
<dbReference type="SUPFAM" id="SSF52540">
    <property type="entry name" value="P-loop containing nucleoside triphosphate hydrolases"/>
    <property type="match status" value="1"/>
</dbReference>
<reference evidence="11 12" key="1">
    <citation type="submission" date="2024-09" db="EMBL/GenBank/DDBJ databases">
        <authorList>
            <person name="Sun Q."/>
            <person name="Mori K."/>
        </authorList>
    </citation>
    <scope>NUCLEOTIDE SEQUENCE [LARGE SCALE GENOMIC DNA]</scope>
    <source>
        <strain evidence="11 12">ATCC 51285</strain>
    </source>
</reference>
<evidence type="ECO:0000256" key="8">
    <source>
        <dbReference type="ARBA" id="ARBA00023065"/>
    </source>
</evidence>
<keyword evidence="6 11" id="KW-0067">ATP-binding</keyword>
<keyword evidence="7" id="KW-0408">Iron</keyword>
<dbReference type="PANTHER" id="PTHR42771:SF2">
    <property type="entry name" value="IRON(3+)-HYDROXAMATE IMPORT ATP-BINDING PROTEIN FHUC"/>
    <property type="match status" value="1"/>
</dbReference>
<evidence type="ECO:0000256" key="1">
    <source>
        <dbReference type="ARBA" id="ARBA00004202"/>
    </source>
</evidence>
<keyword evidence="2" id="KW-0813">Transport</keyword>
<evidence type="ECO:0000256" key="4">
    <source>
        <dbReference type="ARBA" id="ARBA00022496"/>
    </source>
</evidence>
<dbReference type="CDD" id="cd03214">
    <property type="entry name" value="ABC_Iron-Siderophores_B12_Hemin"/>
    <property type="match status" value="1"/>
</dbReference>
<evidence type="ECO:0000256" key="5">
    <source>
        <dbReference type="ARBA" id="ARBA00022741"/>
    </source>
</evidence>
<name>A0ABV5Z9A4_9GAMM</name>
<accession>A0ABV5Z9A4</accession>
<dbReference type="Pfam" id="PF00005">
    <property type="entry name" value="ABC_tran"/>
    <property type="match status" value="1"/>
</dbReference>
<feature type="domain" description="ABC transporter" evidence="10">
    <location>
        <begin position="5"/>
        <end position="241"/>
    </location>
</feature>
<keyword evidence="9" id="KW-0472">Membrane</keyword>
<proteinExistence type="predicted"/>
<evidence type="ECO:0000256" key="6">
    <source>
        <dbReference type="ARBA" id="ARBA00022840"/>
    </source>
</evidence>
<keyword evidence="12" id="KW-1185">Reference proteome</keyword>
<evidence type="ECO:0000259" key="10">
    <source>
        <dbReference type="PROSITE" id="PS50893"/>
    </source>
</evidence>
<evidence type="ECO:0000313" key="11">
    <source>
        <dbReference type="EMBL" id="MFB9885867.1"/>
    </source>
</evidence>
<dbReference type="Proteomes" id="UP001589628">
    <property type="component" value="Unassembled WGS sequence"/>
</dbReference>
<keyword evidence="8" id="KW-0406">Ion transport</keyword>
<dbReference type="InterPro" id="IPR027417">
    <property type="entry name" value="P-loop_NTPase"/>
</dbReference>
<evidence type="ECO:0000256" key="7">
    <source>
        <dbReference type="ARBA" id="ARBA00023004"/>
    </source>
</evidence>
<dbReference type="RefSeq" id="WP_051527846.1">
    <property type="nucleotide sequence ID" value="NZ_JBHLZN010000001.1"/>
</dbReference>
<dbReference type="Gene3D" id="3.40.50.300">
    <property type="entry name" value="P-loop containing nucleotide triphosphate hydrolases"/>
    <property type="match status" value="1"/>
</dbReference>
<comment type="subcellular location">
    <subcellularLocation>
        <location evidence="1">Cell membrane</location>
        <topology evidence="1">Peripheral membrane protein</topology>
    </subcellularLocation>
</comment>
<dbReference type="InterPro" id="IPR003593">
    <property type="entry name" value="AAA+_ATPase"/>
</dbReference>
<evidence type="ECO:0000313" key="12">
    <source>
        <dbReference type="Proteomes" id="UP001589628"/>
    </source>
</evidence>
<keyword evidence="5" id="KW-0547">Nucleotide-binding</keyword>
<dbReference type="GO" id="GO:0005524">
    <property type="term" value="F:ATP binding"/>
    <property type="evidence" value="ECO:0007669"/>
    <property type="project" value="UniProtKB-KW"/>
</dbReference>
<evidence type="ECO:0000256" key="3">
    <source>
        <dbReference type="ARBA" id="ARBA00022475"/>
    </source>
</evidence>
<evidence type="ECO:0000256" key="2">
    <source>
        <dbReference type="ARBA" id="ARBA00022448"/>
    </source>
</evidence>
<evidence type="ECO:0000256" key="9">
    <source>
        <dbReference type="ARBA" id="ARBA00023136"/>
    </source>
</evidence>
<dbReference type="PANTHER" id="PTHR42771">
    <property type="entry name" value="IRON(3+)-HYDROXAMATE IMPORT ATP-BINDING PROTEIN FHUC"/>
    <property type="match status" value="1"/>
</dbReference>
<sequence>MQQGFEVEGVDYHPQGVAVLSELTLPLHKGKITALLGPNGSGKSSLLRLLAGLAQPSQGELRLEGVSLAHWRPAQLAKRLAMLPQANIPPLGLRVEELIAFGRYPHQGWFRRLSREDELAIEEAMARTELTALRQQPLEQLSGGEMQRCWLAMVLAQASDYLLLDEPTSWLDMHHQLGLLRIVRELNQDKGCTIIWVLHELDQARHFSDEVVLLDRGRLVASGAPQQVLSPDVIAKVFGVRMKQLQQHLVADYG</sequence>
<gene>
    <name evidence="11" type="ORF">ACFFLH_05545</name>
</gene>
<keyword evidence="4" id="KW-0410">Iron transport</keyword>
<dbReference type="EMBL" id="JBHLZN010000001">
    <property type="protein sequence ID" value="MFB9885867.1"/>
    <property type="molecule type" value="Genomic_DNA"/>
</dbReference>
<keyword evidence="3" id="KW-1003">Cell membrane</keyword>
<comment type="caution">
    <text evidence="11">The sequence shown here is derived from an EMBL/GenBank/DDBJ whole genome shotgun (WGS) entry which is preliminary data.</text>
</comment>
<dbReference type="PROSITE" id="PS50893">
    <property type="entry name" value="ABC_TRANSPORTER_2"/>
    <property type="match status" value="1"/>
</dbReference>
<dbReference type="SMART" id="SM00382">
    <property type="entry name" value="AAA"/>
    <property type="match status" value="1"/>
</dbReference>
<dbReference type="InterPro" id="IPR051535">
    <property type="entry name" value="Siderophore_ABC-ATPase"/>
</dbReference>